<evidence type="ECO:0000256" key="1">
    <source>
        <dbReference type="ARBA" id="ARBA00004478"/>
    </source>
</evidence>
<dbReference type="NCBIfam" id="TIGR00785">
    <property type="entry name" value="dass"/>
    <property type="match status" value="1"/>
</dbReference>
<dbReference type="InterPro" id="IPR001898">
    <property type="entry name" value="SLC13A/DASS"/>
</dbReference>
<protein>
    <submittedName>
        <fullName evidence="9">Dicarboxylate transporter chloroplastic</fullName>
    </submittedName>
</protein>
<evidence type="ECO:0000256" key="5">
    <source>
        <dbReference type="ARBA" id="ARBA00022989"/>
    </source>
</evidence>
<evidence type="ECO:0000256" key="4">
    <source>
        <dbReference type="ARBA" id="ARBA00022780"/>
    </source>
</evidence>
<dbReference type="PANTHER" id="PTHR42826">
    <property type="entry name" value="DICARBOXYLATE TRANSPORTER 2.1, CHLOROPLASTIC"/>
    <property type="match status" value="1"/>
</dbReference>
<keyword evidence="6 7" id="KW-0472">Membrane</keyword>
<organism evidence="9 10">
    <name type="scientific">Micractinium conductrix</name>
    <dbReference type="NCBI Taxonomy" id="554055"/>
    <lineage>
        <taxon>Eukaryota</taxon>
        <taxon>Viridiplantae</taxon>
        <taxon>Chlorophyta</taxon>
        <taxon>core chlorophytes</taxon>
        <taxon>Trebouxiophyceae</taxon>
        <taxon>Chlorellales</taxon>
        <taxon>Chlorellaceae</taxon>
        <taxon>Chlorella clade</taxon>
        <taxon>Micractinium</taxon>
    </lineage>
</organism>
<feature type="transmembrane region" description="Helical" evidence="7">
    <location>
        <begin position="803"/>
        <end position="826"/>
    </location>
</feature>
<evidence type="ECO:0000313" key="10">
    <source>
        <dbReference type="Proteomes" id="UP000239649"/>
    </source>
</evidence>
<feature type="transmembrane region" description="Helical" evidence="7">
    <location>
        <begin position="683"/>
        <end position="706"/>
    </location>
</feature>
<evidence type="ECO:0000256" key="8">
    <source>
        <dbReference type="SAM" id="SignalP"/>
    </source>
</evidence>
<keyword evidence="4" id="KW-0934">Plastid</keyword>
<dbReference type="STRING" id="554055.A0A2P6V8Z8"/>
<feature type="transmembrane region" description="Helical" evidence="7">
    <location>
        <begin position="653"/>
        <end position="671"/>
    </location>
</feature>
<feature type="transmembrane region" description="Helical" evidence="7">
    <location>
        <begin position="630"/>
        <end position="647"/>
    </location>
</feature>
<feature type="transmembrane region" description="Helical" evidence="7">
    <location>
        <begin position="712"/>
        <end position="734"/>
    </location>
</feature>
<dbReference type="AlphaFoldDB" id="A0A2P6V8Z8"/>
<dbReference type="Proteomes" id="UP000239649">
    <property type="component" value="Unassembled WGS sequence"/>
</dbReference>
<keyword evidence="4" id="KW-1001">Plastid inner membrane</keyword>
<dbReference type="PROSITE" id="PS51257">
    <property type="entry name" value="PROKAR_LIPOPROTEIN"/>
    <property type="match status" value="1"/>
</dbReference>
<proteinExistence type="inferred from homology"/>
<accession>A0A2P6V8Z8</accession>
<dbReference type="GO" id="GO:0009706">
    <property type="term" value="C:chloroplast inner membrane"/>
    <property type="evidence" value="ECO:0007669"/>
    <property type="project" value="UniProtKB-SubCell"/>
</dbReference>
<feature type="transmembrane region" description="Helical" evidence="7">
    <location>
        <begin position="534"/>
        <end position="556"/>
    </location>
</feature>
<evidence type="ECO:0000256" key="7">
    <source>
        <dbReference type="SAM" id="Phobius"/>
    </source>
</evidence>
<dbReference type="OrthoDB" id="1695362at2759"/>
<keyword evidence="10" id="KW-1185">Reference proteome</keyword>
<evidence type="ECO:0000313" key="9">
    <source>
        <dbReference type="EMBL" id="PSC70567.1"/>
    </source>
</evidence>
<feature type="transmembrane region" description="Helical" evidence="7">
    <location>
        <begin position="746"/>
        <end position="771"/>
    </location>
</feature>
<evidence type="ECO:0000256" key="2">
    <source>
        <dbReference type="ARBA" id="ARBA00007349"/>
    </source>
</evidence>
<dbReference type="Pfam" id="PF00939">
    <property type="entry name" value="Na_sulph_symp"/>
    <property type="match status" value="1"/>
</dbReference>
<reference evidence="9 10" key="1">
    <citation type="journal article" date="2018" name="Plant J.">
        <title>Genome sequences of Chlorella sorokiniana UTEX 1602 and Micractinium conductrix SAG 241.80: implications to maltose excretion by a green alga.</title>
        <authorList>
            <person name="Arriola M.B."/>
            <person name="Velmurugan N."/>
            <person name="Zhang Y."/>
            <person name="Plunkett M.H."/>
            <person name="Hondzo H."/>
            <person name="Barney B.M."/>
        </authorList>
    </citation>
    <scope>NUCLEOTIDE SEQUENCE [LARGE SCALE GENOMIC DNA]</scope>
    <source>
        <strain evidence="9 10">SAG 241.80</strain>
    </source>
</reference>
<sequence>MRVAVARPRRRHLPRLVLVALAVLFTASSCFRRPRGPAVSSRGVAGASPALLRGRTLKAGPISLDLFHPNRTRACFRERAKPWMAALGDAATPDRPPCTFWCQAFVSRKYKAIFLRHAKTGSTTVLKSFGECQYEPDKPGCLELVTAGDIPASEDGVAAWWADHLVFTVVRDPLDRAVSQYAFLLQAVLASPDCTPLMDWDRFCAKPLSLARLCASQPACCAAVKYEGGNPVQRAAGHLMSQASCMTAVGGGLAVDFVLRQEHLGDDLHSLLQLLNERRDPGLPALAPPRELRRDLMRQRCAAGHSVLHDRHRPVNVTLRDESWVGLAAKEDYCETAELDQTPVVAQAAATPATPPAPQGIKWGADLKKLAICVGLGTALWFTPAPAGVAANAWHLLAIFLATIAGIITTPLPLGAVAMLGLGASMMTGTLTFAAAFSAFANEIPWLIAIAFWLSGGFIRSGLGARIAYSIVSLFGKTTLGLTYSLVAAEALLAPAIPSVAARAGGLFLPLAKALCLACGSDPANGTEKKMGSFLMMTCFLCTTISSGMFITAMAANPLAVNLASETLGYTISWGTWALAGLVPGSVCLLLTPALMYVLYPPEVKDTPDAPAKAREELAKLGPMSTDEKITAFAFAITVGLWIFGGAVGVNAVAAALTGLSILLITGVVSWKQCLSDNQAWDTLTWFAALIAMAAYLNKFGFISWFSDKVVGLVGGLGMGWQATFGIILALYFYSHYFFASGAAHIGAMYTAFLSVAIACGTPGLMAALALGQLSNVMGCLTTYGIGSAPPFYGTGYVPQSKWYQWGFVFSVLYLAVWVFIGGPWWKAIGIF</sequence>
<gene>
    <name evidence="9" type="ORF">C2E20_6027</name>
</gene>
<keyword evidence="3 7" id="KW-0812">Transmembrane</keyword>
<evidence type="ECO:0000256" key="6">
    <source>
        <dbReference type="ARBA" id="ARBA00023136"/>
    </source>
</evidence>
<dbReference type="GO" id="GO:0015140">
    <property type="term" value="F:malate transmembrane transporter activity"/>
    <property type="evidence" value="ECO:0007669"/>
    <property type="project" value="UniProtKB-ARBA"/>
</dbReference>
<comment type="similarity">
    <text evidence="2">Belongs to the SLC13A/DASS transporter (TC 2.A.47) family. DIT1 subfamily.</text>
</comment>
<name>A0A2P6V8Z8_9CHLO</name>
<feature type="transmembrane region" description="Helical" evidence="7">
    <location>
        <begin position="576"/>
        <end position="600"/>
    </location>
</feature>
<feature type="chain" id="PRO_5015165738" evidence="8">
    <location>
        <begin position="31"/>
        <end position="832"/>
    </location>
</feature>
<keyword evidence="5 7" id="KW-1133">Transmembrane helix</keyword>
<evidence type="ECO:0000256" key="3">
    <source>
        <dbReference type="ARBA" id="ARBA00022692"/>
    </source>
</evidence>
<dbReference type="EMBL" id="LHPF02000019">
    <property type="protein sequence ID" value="PSC70567.1"/>
    <property type="molecule type" value="Genomic_DNA"/>
</dbReference>
<feature type="transmembrane region" description="Helical" evidence="7">
    <location>
        <begin position="393"/>
        <end position="412"/>
    </location>
</feature>
<keyword evidence="8" id="KW-0732">Signal</keyword>
<comment type="caution">
    <text evidence="9">The sequence shown here is derived from an EMBL/GenBank/DDBJ whole genome shotgun (WGS) entry which is preliminary data.</text>
</comment>
<comment type="subcellular location">
    <subcellularLocation>
        <location evidence="1">Plastid</location>
        <location evidence="1">Chloroplast inner membrane</location>
        <topology evidence="1">Multi-pass membrane protein</topology>
    </subcellularLocation>
</comment>
<feature type="signal peptide" evidence="8">
    <location>
        <begin position="1"/>
        <end position="30"/>
    </location>
</feature>
<dbReference type="InterPro" id="IPR030676">
    <property type="entry name" value="CitT-rel"/>
</dbReference>